<sequence length="116" mass="12807">MLAAGKRLPVKKCSKSSAPRFVSTNTSVKSFGFEDKIFSKKECLLCPSTHSIFCVIERDVLPTLPTKIACQVLNFLGKCCRKHHCLSLANSGHVSFFNYISNLGLEAHVQHPVSLI</sequence>
<comment type="caution">
    <text evidence="1">The sequence shown here is derived from an EMBL/GenBank/DDBJ whole genome shotgun (WGS) entry which is preliminary data.</text>
</comment>
<dbReference type="AlphaFoldDB" id="A0A3M7S5S8"/>
<dbReference type="OrthoDB" id="5145586at2759"/>
<reference evidence="1 2" key="1">
    <citation type="journal article" date="2018" name="Sci. Rep.">
        <title>Genomic signatures of local adaptation to the degree of environmental predictability in rotifers.</title>
        <authorList>
            <person name="Franch-Gras L."/>
            <person name="Hahn C."/>
            <person name="Garcia-Roger E.M."/>
            <person name="Carmona M.J."/>
            <person name="Serra M."/>
            <person name="Gomez A."/>
        </authorList>
    </citation>
    <scope>NUCLEOTIDE SEQUENCE [LARGE SCALE GENOMIC DNA]</scope>
    <source>
        <strain evidence="1">HYR1</strain>
    </source>
</reference>
<dbReference type="EMBL" id="REGN01001975">
    <property type="protein sequence ID" value="RNA31184.1"/>
    <property type="molecule type" value="Genomic_DNA"/>
</dbReference>
<dbReference type="Proteomes" id="UP000276133">
    <property type="component" value="Unassembled WGS sequence"/>
</dbReference>
<accession>A0A3M7S5S8</accession>
<organism evidence="1 2">
    <name type="scientific">Brachionus plicatilis</name>
    <name type="common">Marine rotifer</name>
    <name type="synonym">Brachionus muelleri</name>
    <dbReference type="NCBI Taxonomy" id="10195"/>
    <lineage>
        <taxon>Eukaryota</taxon>
        <taxon>Metazoa</taxon>
        <taxon>Spiralia</taxon>
        <taxon>Gnathifera</taxon>
        <taxon>Rotifera</taxon>
        <taxon>Eurotatoria</taxon>
        <taxon>Monogononta</taxon>
        <taxon>Pseudotrocha</taxon>
        <taxon>Ploima</taxon>
        <taxon>Brachionidae</taxon>
        <taxon>Brachionus</taxon>
    </lineage>
</organism>
<keyword evidence="2" id="KW-1185">Reference proteome</keyword>
<proteinExistence type="predicted"/>
<name>A0A3M7S5S8_BRAPC</name>
<evidence type="ECO:0000313" key="2">
    <source>
        <dbReference type="Proteomes" id="UP000276133"/>
    </source>
</evidence>
<evidence type="ECO:0000313" key="1">
    <source>
        <dbReference type="EMBL" id="RNA31184.1"/>
    </source>
</evidence>
<protein>
    <submittedName>
        <fullName evidence="1">Uncharacterized protein</fullName>
    </submittedName>
</protein>
<gene>
    <name evidence="1" type="ORF">BpHYR1_015935</name>
</gene>